<dbReference type="SUPFAM" id="SSF55729">
    <property type="entry name" value="Acyl-CoA N-acyltransferases (Nat)"/>
    <property type="match status" value="1"/>
</dbReference>
<evidence type="ECO:0008006" key="3">
    <source>
        <dbReference type="Google" id="ProtNLM"/>
    </source>
</evidence>
<protein>
    <recommendedName>
        <fullName evidence="3">N-acetyltransferase domain-containing protein</fullName>
    </recommendedName>
</protein>
<keyword evidence="2" id="KW-1185">Reference proteome</keyword>
<dbReference type="OrthoDB" id="410198at2759"/>
<dbReference type="Proteomes" id="UP000240883">
    <property type="component" value="Unassembled WGS sequence"/>
</dbReference>
<reference evidence="1 2" key="1">
    <citation type="journal article" date="2018" name="Front. Microbiol.">
        <title>Genome-Wide Analysis of Corynespora cassiicola Leaf Fall Disease Putative Effectors.</title>
        <authorList>
            <person name="Lopez D."/>
            <person name="Ribeiro S."/>
            <person name="Label P."/>
            <person name="Fumanal B."/>
            <person name="Venisse J.S."/>
            <person name="Kohler A."/>
            <person name="de Oliveira R.R."/>
            <person name="Labutti K."/>
            <person name="Lipzen A."/>
            <person name="Lail K."/>
            <person name="Bauer D."/>
            <person name="Ohm R.A."/>
            <person name="Barry K.W."/>
            <person name="Spatafora J."/>
            <person name="Grigoriev I.V."/>
            <person name="Martin F.M."/>
            <person name="Pujade-Renaud V."/>
        </authorList>
    </citation>
    <scope>NUCLEOTIDE SEQUENCE [LARGE SCALE GENOMIC DNA]</scope>
    <source>
        <strain evidence="1 2">Philippines</strain>
    </source>
</reference>
<proteinExistence type="predicted"/>
<evidence type="ECO:0000313" key="1">
    <source>
        <dbReference type="EMBL" id="PSN67455.1"/>
    </source>
</evidence>
<accession>A0A2T2NPT8</accession>
<gene>
    <name evidence="1" type="ORF">BS50DRAFT_600835</name>
</gene>
<sequence>MNYAINVNVETDFDELITCEWESYEQLFQSFFRLFCPVYDSGREDSLKQSIATQLEWHKPDPHAHWLKVMEKSTGKIVGGAWYKIYTEDSFTDVEEEVVDWYPEDSTREFVSQASEQLDTPRMLYANRPQVFLNIIFTRPDYQRKDLDKAKELDVEFWLNATRYGKPLYEKNYLMPKTDNPDEKWTELEKEMGEMVFWTK</sequence>
<dbReference type="PANTHER" id="PTHR42791:SF5">
    <property type="entry name" value="HYPOTHETICAL ACETYLTRANSFERASE (EUROFUNG)"/>
    <property type="match status" value="1"/>
</dbReference>
<name>A0A2T2NPT8_CORCC</name>
<evidence type="ECO:0000313" key="2">
    <source>
        <dbReference type="Proteomes" id="UP000240883"/>
    </source>
</evidence>
<organism evidence="1 2">
    <name type="scientific">Corynespora cassiicola Philippines</name>
    <dbReference type="NCBI Taxonomy" id="1448308"/>
    <lineage>
        <taxon>Eukaryota</taxon>
        <taxon>Fungi</taxon>
        <taxon>Dikarya</taxon>
        <taxon>Ascomycota</taxon>
        <taxon>Pezizomycotina</taxon>
        <taxon>Dothideomycetes</taxon>
        <taxon>Pleosporomycetidae</taxon>
        <taxon>Pleosporales</taxon>
        <taxon>Corynesporascaceae</taxon>
        <taxon>Corynespora</taxon>
    </lineage>
</organism>
<dbReference type="Gene3D" id="3.40.630.30">
    <property type="match status" value="1"/>
</dbReference>
<dbReference type="STRING" id="1448308.A0A2T2NPT8"/>
<dbReference type="InterPro" id="IPR016181">
    <property type="entry name" value="Acyl_CoA_acyltransferase"/>
</dbReference>
<dbReference type="EMBL" id="KZ678135">
    <property type="protein sequence ID" value="PSN67455.1"/>
    <property type="molecule type" value="Genomic_DNA"/>
</dbReference>
<dbReference type="InterPro" id="IPR052523">
    <property type="entry name" value="Trichothecene_AcTrans"/>
</dbReference>
<dbReference type="AlphaFoldDB" id="A0A2T2NPT8"/>
<dbReference type="PANTHER" id="PTHR42791">
    <property type="entry name" value="GNAT FAMILY ACETYLTRANSFERASE"/>
    <property type="match status" value="1"/>
</dbReference>